<name>A0ABW9BT43_9BURK</name>
<dbReference type="Proteomes" id="UP001629288">
    <property type="component" value="Unassembled WGS sequence"/>
</dbReference>
<sequence>MNLNMSVAEAKAIFESASAAAEASVVAQFGEFDIFKERHGAAYDVALFTVLAEHFGDMKLPELLSIVG</sequence>
<dbReference type="EMBL" id="JAQQDH010000001">
    <property type="protein sequence ID" value="MFM0442085.1"/>
    <property type="molecule type" value="Genomic_DNA"/>
</dbReference>
<organism evidence="1 2">
    <name type="scientific">Paraburkholderia strydomiana</name>
    <dbReference type="NCBI Taxonomy" id="1245417"/>
    <lineage>
        <taxon>Bacteria</taxon>
        <taxon>Pseudomonadati</taxon>
        <taxon>Pseudomonadota</taxon>
        <taxon>Betaproteobacteria</taxon>
        <taxon>Burkholderiales</taxon>
        <taxon>Burkholderiaceae</taxon>
        <taxon>Paraburkholderia</taxon>
    </lineage>
</organism>
<keyword evidence="2" id="KW-1185">Reference proteome</keyword>
<proteinExistence type="predicted"/>
<evidence type="ECO:0000313" key="1">
    <source>
        <dbReference type="EMBL" id="MFM0442085.1"/>
    </source>
</evidence>
<comment type="caution">
    <text evidence="1">The sequence shown here is derived from an EMBL/GenBank/DDBJ whole genome shotgun (WGS) entry which is preliminary data.</text>
</comment>
<protein>
    <submittedName>
        <fullName evidence="1">Uncharacterized protein</fullName>
    </submittedName>
</protein>
<gene>
    <name evidence="1" type="ORF">PQR00_00680</name>
</gene>
<evidence type="ECO:0000313" key="2">
    <source>
        <dbReference type="Proteomes" id="UP001629288"/>
    </source>
</evidence>
<accession>A0ABW9BT43</accession>
<reference evidence="1 2" key="1">
    <citation type="journal article" date="2024" name="Chem. Sci.">
        <title>Discovery of megapolipeptins by genome mining of a Burkholderiales bacteria collection.</title>
        <authorList>
            <person name="Paulo B.S."/>
            <person name="Recchia M.J.J."/>
            <person name="Lee S."/>
            <person name="Fergusson C.H."/>
            <person name="Romanowski S.B."/>
            <person name="Hernandez A."/>
            <person name="Krull N."/>
            <person name="Liu D.Y."/>
            <person name="Cavanagh H."/>
            <person name="Bos A."/>
            <person name="Gray C.A."/>
            <person name="Murphy B.T."/>
            <person name="Linington R.G."/>
            <person name="Eustaquio A.S."/>
        </authorList>
    </citation>
    <scope>NUCLEOTIDE SEQUENCE [LARGE SCALE GENOMIC DNA]</scope>
    <source>
        <strain evidence="1 2">RL17-379-BIB-C</strain>
    </source>
</reference>
<dbReference type="RefSeq" id="WP_408127743.1">
    <property type="nucleotide sequence ID" value="NZ_JAQQDH010000001.1"/>
</dbReference>